<evidence type="ECO:0000256" key="1">
    <source>
        <dbReference type="ARBA" id="ARBA00001946"/>
    </source>
</evidence>
<dbReference type="Pfam" id="PF00702">
    <property type="entry name" value="Hydrolase"/>
    <property type="match status" value="1"/>
</dbReference>
<dbReference type="OrthoDB" id="1694274at2759"/>
<evidence type="ECO:0000256" key="3">
    <source>
        <dbReference type="ARBA" id="ARBA00022842"/>
    </source>
</evidence>
<dbReference type="NCBIfam" id="TIGR02253">
    <property type="entry name" value="CTE7"/>
    <property type="match status" value="1"/>
</dbReference>
<dbReference type="EMBL" id="GEZM01049784">
    <property type="protein sequence ID" value="JAV75847.1"/>
    <property type="molecule type" value="Transcribed_RNA"/>
</dbReference>
<dbReference type="NCBIfam" id="TIGR01549">
    <property type="entry name" value="HAD-SF-IA-v1"/>
    <property type="match status" value="1"/>
</dbReference>
<dbReference type="InterPro" id="IPR011950">
    <property type="entry name" value="HAD-SF_hydro_IA_CTE7"/>
</dbReference>
<sequence>MATRIWSSSISTIFFDLDNTLIPTRKADKLACNKISEILRDRYSLTSTATSQICNTFLKSFRKCPENVNMGLDEWRHLLWVQSLGDDYCHLADTVYRKWLQLRFAYLAITPEIKILLNKLHQTYLLGLITNGTSNAQWEKINRLQLREYFDVILVSGDLPCEKPDKMIFKEACNLLGVKPLQCLMVGDKLETDILGGMQAKLGGTIWIPLNGASFEFSQCRPDYIIQSVHELISLLPKNVAVPVFRRNIDLDDSNSNSSDGS</sequence>
<dbReference type="SFLD" id="SFLDS00003">
    <property type="entry name" value="Haloacid_Dehalogenase"/>
    <property type="match status" value="1"/>
</dbReference>
<evidence type="ECO:0000313" key="4">
    <source>
        <dbReference type="EMBL" id="JAV75847.1"/>
    </source>
</evidence>
<reference evidence="5" key="3">
    <citation type="submission" date="2019-08" db="EMBL/GenBank/DDBJ databases">
        <authorList>
            <consortium name="Photinus pyralis genome working group"/>
            <person name="Fallon T.R."/>
            <person name="Sander Lower S.E."/>
            <person name="Weng J.-K."/>
        </authorList>
    </citation>
    <scope>NUCLEOTIDE SEQUENCE</scope>
    <source>
        <strain evidence="5">1611_PpyrPB1</strain>
        <tissue evidence="5">Whole body</tissue>
    </source>
</reference>
<gene>
    <name evidence="5" type="ORF">PPYR_00981</name>
</gene>
<keyword evidence="3" id="KW-0460">Magnesium</keyword>
<dbReference type="SFLD" id="SFLDG01129">
    <property type="entry name" value="C1.5:_HAD__Beta-PGM__Phosphata"/>
    <property type="match status" value="1"/>
</dbReference>
<reference evidence="5 6" key="2">
    <citation type="journal article" date="2018" name="Elife">
        <title>Firefly genomes illuminate parallel origins of bioluminescence in beetles.</title>
        <authorList>
            <person name="Fallon T.R."/>
            <person name="Lower S.E."/>
            <person name="Chang C.H."/>
            <person name="Bessho-Uehara M."/>
            <person name="Martin G.J."/>
            <person name="Bewick A.J."/>
            <person name="Behringer M."/>
            <person name="Debat H.J."/>
            <person name="Wong I."/>
            <person name="Day J.C."/>
            <person name="Suvorov A."/>
            <person name="Silva C.J."/>
            <person name="Stanger-Hall K.F."/>
            <person name="Hall D.W."/>
            <person name="Schmitz R.J."/>
            <person name="Nelson D.R."/>
            <person name="Lewis S.M."/>
            <person name="Shigenobu S."/>
            <person name="Bybee S.M."/>
            <person name="Larracuente A.M."/>
            <person name="Oba Y."/>
            <person name="Weng J.K."/>
        </authorList>
    </citation>
    <scope>NUCLEOTIDE SEQUENCE [LARGE SCALE GENOMIC DNA]</scope>
    <source>
        <strain evidence="5">1611_PpyrPB1</strain>
        <tissue evidence="5">Whole body</tissue>
    </source>
</reference>
<dbReference type="Gene3D" id="3.40.50.1000">
    <property type="entry name" value="HAD superfamily/HAD-like"/>
    <property type="match status" value="1"/>
</dbReference>
<dbReference type="GO" id="GO:0050124">
    <property type="term" value="F:N-acylneuraminate-9-phosphatase activity"/>
    <property type="evidence" value="ECO:0007669"/>
    <property type="project" value="TreeGrafter"/>
</dbReference>
<evidence type="ECO:0000313" key="5">
    <source>
        <dbReference type="EMBL" id="KAB0804011.1"/>
    </source>
</evidence>
<comment type="cofactor">
    <cofactor evidence="1">
        <name>Mg(2+)</name>
        <dbReference type="ChEBI" id="CHEBI:18420"/>
    </cofactor>
</comment>
<dbReference type="SUPFAM" id="SSF56784">
    <property type="entry name" value="HAD-like"/>
    <property type="match status" value="1"/>
</dbReference>
<name>A0A1Y1LXS5_PHOPY</name>
<dbReference type="InterPro" id="IPR006439">
    <property type="entry name" value="HAD-SF_hydro_IA"/>
</dbReference>
<dbReference type="InterPro" id="IPR036412">
    <property type="entry name" value="HAD-like_sf"/>
</dbReference>
<dbReference type="PANTHER" id="PTHR46470">
    <property type="entry name" value="N-ACYLNEURAMINATE-9-PHOSPHATASE"/>
    <property type="match status" value="1"/>
</dbReference>
<dbReference type="EMBL" id="VVIM01000001">
    <property type="protein sequence ID" value="KAB0804011.1"/>
    <property type="molecule type" value="Genomic_DNA"/>
</dbReference>
<dbReference type="GO" id="GO:0046380">
    <property type="term" value="P:N-acetylneuraminate biosynthetic process"/>
    <property type="evidence" value="ECO:0007669"/>
    <property type="project" value="TreeGrafter"/>
</dbReference>
<evidence type="ECO:0000313" key="6">
    <source>
        <dbReference type="Proteomes" id="UP000327044"/>
    </source>
</evidence>
<dbReference type="FunCoup" id="A0A1Y1LXS5">
    <property type="interactions" value="555"/>
</dbReference>
<dbReference type="Gene3D" id="1.20.120.710">
    <property type="entry name" value="Haloacid dehalogenase hydrolase-like domain"/>
    <property type="match status" value="1"/>
</dbReference>
<dbReference type="Proteomes" id="UP000327044">
    <property type="component" value="Unassembled WGS sequence"/>
</dbReference>
<proteinExistence type="predicted"/>
<organism evidence="4">
    <name type="scientific">Photinus pyralis</name>
    <name type="common">Common eastern firefly</name>
    <name type="synonym">Lampyris pyralis</name>
    <dbReference type="NCBI Taxonomy" id="7054"/>
    <lineage>
        <taxon>Eukaryota</taxon>
        <taxon>Metazoa</taxon>
        <taxon>Ecdysozoa</taxon>
        <taxon>Arthropoda</taxon>
        <taxon>Hexapoda</taxon>
        <taxon>Insecta</taxon>
        <taxon>Pterygota</taxon>
        <taxon>Neoptera</taxon>
        <taxon>Endopterygota</taxon>
        <taxon>Coleoptera</taxon>
        <taxon>Polyphaga</taxon>
        <taxon>Elateriformia</taxon>
        <taxon>Elateroidea</taxon>
        <taxon>Lampyridae</taxon>
        <taxon>Lampyrinae</taxon>
        <taxon>Photinus</taxon>
    </lineage>
</organism>
<dbReference type="AlphaFoldDB" id="A0A1Y1LXS5"/>
<protein>
    <recommendedName>
        <fullName evidence="7">N-acylneuraminate-9-phosphatase</fullName>
    </recommendedName>
</protein>
<accession>A0A1Y1LXS5</accession>
<keyword evidence="2" id="KW-0378">Hydrolase</keyword>
<evidence type="ECO:0000256" key="2">
    <source>
        <dbReference type="ARBA" id="ARBA00022801"/>
    </source>
</evidence>
<dbReference type="PANTHER" id="PTHR46470:SF3">
    <property type="entry name" value="N-ACYLNEURAMINATE-9-PHOSPHATASE"/>
    <property type="match status" value="1"/>
</dbReference>
<keyword evidence="6" id="KW-1185">Reference proteome</keyword>
<reference evidence="4" key="1">
    <citation type="journal article" date="2016" name="Sci. Rep.">
        <title>Molecular characterization of firefly nuptial gifts: a multi-omics approach sheds light on postcopulatory sexual selection.</title>
        <authorList>
            <person name="Al-Wathiqui N."/>
            <person name="Fallon T.R."/>
            <person name="South A."/>
            <person name="Weng J.K."/>
            <person name="Lewis S.M."/>
        </authorList>
    </citation>
    <scope>NUCLEOTIDE SEQUENCE</scope>
</reference>
<dbReference type="InParanoid" id="A0A1Y1LXS5"/>
<evidence type="ECO:0008006" key="7">
    <source>
        <dbReference type="Google" id="ProtNLM"/>
    </source>
</evidence>
<dbReference type="InterPro" id="IPR023214">
    <property type="entry name" value="HAD_sf"/>
</dbReference>
<dbReference type="InterPro" id="IPR051400">
    <property type="entry name" value="HAD-like_hydrolase"/>
</dbReference>